<evidence type="ECO:0000259" key="2">
    <source>
        <dbReference type="Pfam" id="PF03171"/>
    </source>
</evidence>
<comment type="caution">
    <text evidence="3">The sequence shown here is derived from an EMBL/GenBank/DDBJ whole genome shotgun (WGS) entry which is preliminary data.</text>
</comment>
<dbReference type="PANTHER" id="PTHR47990">
    <property type="entry name" value="2-OXOGLUTARATE (2OG) AND FE(II)-DEPENDENT OXYGENASE SUPERFAMILY PROTEIN-RELATED"/>
    <property type="match status" value="1"/>
</dbReference>
<dbReference type="Pfam" id="PF03171">
    <property type="entry name" value="2OG-FeII_Oxy"/>
    <property type="match status" value="1"/>
</dbReference>
<name>A0AAD5KQ72_9FUNG</name>
<dbReference type="InterPro" id="IPR027443">
    <property type="entry name" value="IPNS-like_sf"/>
</dbReference>
<feature type="domain" description="Isopenicillin N synthase-like Fe(2+) 2OG dioxygenase" evidence="2">
    <location>
        <begin position="147"/>
        <end position="217"/>
    </location>
</feature>
<gene>
    <name evidence="3" type="ORF">BDA99DRAFT_577974</name>
</gene>
<protein>
    <recommendedName>
        <fullName evidence="2">Isopenicillin N synthase-like Fe(2+) 2OG dioxygenase domain-containing protein</fullName>
    </recommendedName>
</protein>
<evidence type="ECO:0000256" key="1">
    <source>
        <dbReference type="SAM" id="MobiDB-lite"/>
    </source>
</evidence>
<dbReference type="InterPro" id="IPR044861">
    <property type="entry name" value="IPNS-like_FE2OG_OXY"/>
</dbReference>
<dbReference type="EMBL" id="JAIXMP010000001">
    <property type="protein sequence ID" value="KAI9278454.1"/>
    <property type="molecule type" value="Genomic_DNA"/>
</dbReference>
<reference evidence="3" key="1">
    <citation type="journal article" date="2022" name="IScience">
        <title>Evolution of zygomycete secretomes and the origins of terrestrial fungal ecologies.</title>
        <authorList>
            <person name="Chang Y."/>
            <person name="Wang Y."/>
            <person name="Mondo S."/>
            <person name="Ahrendt S."/>
            <person name="Andreopoulos W."/>
            <person name="Barry K."/>
            <person name="Beard J."/>
            <person name="Benny G.L."/>
            <person name="Blankenship S."/>
            <person name="Bonito G."/>
            <person name="Cuomo C."/>
            <person name="Desiro A."/>
            <person name="Gervers K.A."/>
            <person name="Hundley H."/>
            <person name="Kuo A."/>
            <person name="LaButti K."/>
            <person name="Lang B.F."/>
            <person name="Lipzen A."/>
            <person name="O'Donnell K."/>
            <person name="Pangilinan J."/>
            <person name="Reynolds N."/>
            <person name="Sandor L."/>
            <person name="Smith M.E."/>
            <person name="Tsang A."/>
            <person name="Grigoriev I.V."/>
            <person name="Stajich J.E."/>
            <person name="Spatafora J.W."/>
        </authorList>
    </citation>
    <scope>NUCLEOTIDE SEQUENCE</scope>
    <source>
        <strain evidence="3">RSA 2281</strain>
    </source>
</reference>
<keyword evidence="4" id="KW-1185">Reference proteome</keyword>
<sequence>MHAKMLDSFQMINNSEPSVPQIHQAFELSKTFFTLLTEEKVKYTKNKDDTQRGGYLPPYSQRLDPKKQKENENKETFQIIPSSFQKGTSLSYFPTIFQEHNEDLGRFSKGFLSPFVLPLNEITDTNDYLILRHPYDDYSDEDNNALLSFVIQAEIYPRTSDGDWITAPVVDNAILVNIGGMLEAHTKGLLKAANHRVMYMPEQENKDRYSIGYFVSPAADVDVSYMPSPVLPTERIDSIPKDRVIKKPSDYRNYRTEYYKDAY</sequence>
<dbReference type="Proteomes" id="UP001209540">
    <property type="component" value="Unassembled WGS sequence"/>
</dbReference>
<dbReference type="Gene3D" id="2.60.120.330">
    <property type="entry name" value="B-lactam Antibiotic, Isopenicillin N Synthase, Chain"/>
    <property type="match status" value="2"/>
</dbReference>
<evidence type="ECO:0000313" key="4">
    <source>
        <dbReference type="Proteomes" id="UP001209540"/>
    </source>
</evidence>
<proteinExistence type="predicted"/>
<organism evidence="3 4">
    <name type="scientific">Phascolomyces articulosus</name>
    <dbReference type="NCBI Taxonomy" id="60185"/>
    <lineage>
        <taxon>Eukaryota</taxon>
        <taxon>Fungi</taxon>
        <taxon>Fungi incertae sedis</taxon>
        <taxon>Mucoromycota</taxon>
        <taxon>Mucoromycotina</taxon>
        <taxon>Mucoromycetes</taxon>
        <taxon>Mucorales</taxon>
        <taxon>Lichtheimiaceae</taxon>
        <taxon>Phascolomyces</taxon>
    </lineage>
</organism>
<evidence type="ECO:0000313" key="3">
    <source>
        <dbReference type="EMBL" id="KAI9278454.1"/>
    </source>
</evidence>
<dbReference type="InterPro" id="IPR050231">
    <property type="entry name" value="Iron_ascorbate_oxido_reductase"/>
</dbReference>
<feature type="region of interest" description="Disordered" evidence="1">
    <location>
        <begin position="46"/>
        <end position="72"/>
    </location>
</feature>
<dbReference type="AlphaFoldDB" id="A0AAD5KQ72"/>
<feature type="compositionally biased region" description="Basic and acidic residues" evidence="1">
    <location>
        <begin position="63"/>
        <end position="72"/>
    </location>
</feature>
<dbReference type="SUPFAM" id="SSF51197">
    <property type="entry name" value="Clavaminate synthase-like"/>
    <property type="match status" value="1"/>
</dbReference>
<reference evidence="3" key="2">
    <citation type="submission" date="2023-02" db="EMBL/GenBank/DDBJ databases">
        <authorList>
            <consortium name="DOE Joint Genome Institute"/>
            <person name="Mondo S.J."/>
            <person name="Chang Y."/>
            <person name="Wang Y."/>
            <person name="Ahrendt S."/>
            <person name="Andreopoulos W."/>
            <person name="Barry K."/>
            <person name="Beard J."/>
            <person name="Benny G.L."/>
            <person name="Blankenship S."/>
            <person name="Bonito G."/>
            <person name="Cuomo C."/>
            <person name="Desiro A."/>
            <person name="Gervers K.A."/>
            <person name="Hundley H."/>
            <person name="Kuo A."/>
            <person name="LaButti K."/>
            <person name="Lang B.F."/>
            <person name="Lipzen A."/>
            <person name="O'Donnell K."/>
            <person name="Pangilinan J."/>
            <person name="Reynolds N."/>
            <person name="Sandor L."/>
            <person name="Smith M.W."/>
            <person name="Tsang A."/>
            <person name="Grigoriev I.V."/>
            <person name="Stajich J.E."/>
            <person name="Spatafora J.W."/>
        </authorList>
    </citation>
    <scope>NUCLEOTIDE SEQUENCE</scope>
    <source>
        <strain evidence="3">RSA 2281</strain>
    </source>
</reference>
<accession>A0AAD5KQ72</accession>